<keyword evidence="2" id="KW-1185">Reference proteome</keyword>
<dbReference type="PANTHER" id="PTHR33986:SF15">
    <property type="entry name" value="MITOCHONDRIAL FISSION PROTEIN ELM1"/>
    <property type="match status" value="1"/>
</dbReference>
<comment type="caution">
    <text evidence="1">The sequence shown here is derived from an EMBL/GenBank/DDBJ whole genome shotgun (WGS) entry which is preliminary data.</text>
</comment>
<dbReference type="PANTHER" id="PTHR33986">
    <property type="entry name" value="OS02G0535700 PROTEIN"/>
    <property type="match status" value="1"/>
</dbReference>
<proteinExistence type="predicted"/>
<accession>A0A840VM54</accession>
<evidence type="ECO:0008006" key="3">
    <source>
        <dbReference type="Google" id="ProtNLM"/>
    </source>
</evidence>
<evidence type="ECO:0000313" key="1">
    <source>
        <dbReference type="EMBL" id="MBB5372550.1"/>
    </source>
</evidence>
<dbReference type="EMBL" id="JACHFJ010000002">
    <property type="protein sequence ID" value="MBB5372550.1"/>
    <property type="molecule type" value="Genomic_DNA"/>
</dbReference>
<evidence type="ECO:0000313" key="2">
    <source>
        <dbReference type="Proteomes" id="UP000553706"/>
    </source>
</evidence>
<dbReference type="InterPro" id="IPR009367">
    <property type="entry name" value="Elm1-like"/>
</dbReference>
<sequence>MRLFCTDLAGLRNQALGLAEAAGFVPDMHPLRFLKPWDKIPTSFWFNPRLAVGAEAFEAPLPPVVMGAGGAGSRVAAALRGKNVRAVAIQHPRMALHKFDAILAARHDGIAGPNVIVTRTALHRVTQARLAAEREHWAPHFAAYRRPLVAVLLGGSNGRYRFEAPQAHALAVQLANVARQAGVVITPSRRTSPEVVAILRAALEPLGAWIWDFTGENPYFGMLACADAIIATADSVSMVSEAVATHAPVYLVRLPGKSARIGMFMDELVKDGRVRDFDGRLELWNTAPLDDTAEAAAELRRRLGL</sequence>
<reference evidence="1 2" key="1">
    <citation type="submission" date="2020-08" db="EMBL/GenBank/DDBJ databases">
        <title>Genomic Encyclopedia of Type Strains, Phase IV (KMG-IV): sequencing the most valuable type-strain genomes for metagenomic binning, comparative biology and taxonomic classification.</title>
        <authorList>
            <person name="Goeker M."/>
        </authorList>
    </citation>
    <scope>NUCLEOTIDE SEQUENCE [LARGE SCALE GENOMIC DNA]</scope>
    <source>
        <strain evidence="1 2">DSM 27026</strain>
    </source>
</reference>
<gene>
    <name evidence="1" type="ORF">HNP71_000788</name>
</gene>
<name>A0A840VM54_9PROT</name>
<dbReference type="Pfam" id="PF06258">
    <property type="entry name" value="Mito_fiss_Elm1"/>
    <property type="match status" value="1"/>
</dbReference>
<dbReference type="AlphaFoldDB" id="A0A840VM54"/>
<dbReference type="Proteomes" id="UP000553706">
    <property type="component" value="Unassembled WGS sequence"/>
</dbReference>
<organism evidence="1 2">
    <name type="scientific">Acidocella aromatica</name>
    <dbReference type="NCBI Taxonomy" id="1303579"/>
    <lineage>
        <taxon>Bacteria</taxon>
        <taxon>Pseudomonadati</taxon>
        <taxon>Pseudomonadota</taxon>
        <taxon>Alphaproteobacteria</taxon>
        <taxon>Acetobacterales</taxon>
        <taxon>Acidocellaceae</taxon>
        <taxon>Acidocella</taxon>
    </lineage>
</organism>
<protein>
    <recommendedName>
        <fullName evidence="3">Nucleoside-diphosphate sugar epimerase</fullName>
    </recommendedName>
</protein>